<dbReference type="EMBL" id="JAODUO010001198">
    <property type="protein sequence ID" value="KAK2169240.1"/>
    <property type="molecule type" value="Genomic_DNA"/>
</dbReference>
<reference evidence="10" key="1">
    <citation type="journal article" date="2023" name="Mol. Biol. Evol.">
        <title>Third-Generation Sequencing Reveals the Adaptive Role of the Epigenome in Three Deep-Sea Polychaetes.</title>
        <authorList>
            <person name="Perez M."/>
            <person name="Aroh O."/>
            <person name="Sun Y."/>
            <person name="Lan Y."/>
            <person name="Juniper S.K."/>
            <person name="Young C.R."/>
            <person name="Angers B."/>
            <person name="Qian P.Y."/>
        </authorList>
    </citation>
    <scope>NUCLEOTIDE SEQUENCE</scope>
    <source>
        <strain evidence="10">R07B-5</strain>
    </source>
</reference>
<evidence type="ECO:0000256" key="5">
    <source>
        <dbReference type="ARBA" id="ARBA00023175"/>
    </source>
</evidence>
<dbReference type="PRINTS" id="PR00193">
    <property type="entry name" value="MYOSINHEAVY"/>
</dbReference>
<dbReference type="GO" id="GO:0005902">
    <property type="term" value="C:microvillus"/>
    <property type="evidence" value="ECO:0007669"/>
    <property type="project" value="TreeGrafter"/>
</dbReference>
<organism evidence="10 11">
    <name type="scientific">Ridgeia piscesae</name>
    <name type="common">Tubeworm</name>
    <dbReference type="NCBI Taxonomy" id="27915"/>
    <lineage>
        <taxon>Eukaryota</taxon>
        <taxon>Metazoa</taxon>
        <taxon>Spiralia</taxon>
        <taxon>Lophotrochozoa</taxon>
        <taxon>Annelida</taxon>
        <taxon>Polychaeta</taxon>
        <taxon>Sedentaria</taxon>
        <taxon>Canalipalpata</taxon>
        <taxon>Sabellida</taxon>
        <taxon>Siboglinidae</taxon>
        <taxon>Ridgeia</taxon>
    </lineage>
</organism>
<evidence type="ECO:0000259" key="8">
    <source>
        <dbReference type="PROSITE" id="PS51456"/>
    </source>
</evidence>
<dbReference type="Pfam" id="PF06017">
    <property type="entry name" value="Myosin_TH1"/>
    <property type="match status" value="1"/>
</dbReference>
<dbReference type="PROSITE" id="PS51456">
    <property type="entry name" value="MYOSIN_MOTOR"/>
    <property type="match status" value="1"/>
</dbReference>
<dbReference type="Pfam" id="PF00063">
    <property type="entry name" value="Myosin_head"/>
    <property type="match status" value="1"/>
</dbReference>
<evidence type="ECO:0000313" key="11">
    <source>
        <dbReference type="Proteomes" id="UP001209878"/>
    </source>
</evidence>
<feature type="domain" description="TH1" evidence="9">
    <location>
        <begin position="627"/>
        <end position="819"/>
    </location>
</feature>
<comment type="caution">
    <text evidence="7">Lacks conserved residue(s) required for the propagation of feature annotation.</text>
</comment>
<dbReference type="PANTHER" id="PTHR13140">
    <property type="entry name" value="MYOSIN"/>
    <property type="match status" value="1"/>
</dbReference>
<dbReference type="Gene3D" id="1.20.120.720">
    <property type="entry name" value="Myosin VI head, motor domain, U50 subdomain"/>
    <property type="match status" value="1"/>
</dbReference>
<dbReference type="GO" id="GO:0016459">
    <property type="term" value="C:myosin complex"/>
    <property type="evidence" value="ECO:0007669"/>
    <property type="project" value="UniProtKB-KW"/>
</dbReference>
<dbReference type="GO" id="GO:0005737">
    <property type="term" value="C:cytoplasm"/>
    <property type="evidence" value="ECO:0007669"/>
    <property type="project" value="TreeGrafter"/>
</dbReference>
<sequence>MLLTKSCDRLSELEEVSELLGCSSSQLTKALTERVVNTGKDKVKADLSATEASYARDALCKALYSRLFTWLVRRINESIKVTKTGRQKSMGVLDIYGFEIFEHNSFEQFIINYCNEKLQQIFIELTLKEEQEEYISEGIEWISVDYFNNAVICELIEKNNEGILAMLDDECLRPGKVTDMTFLTKLNVECCKHPHYESRGCRKTQSDKSLPHDAFKLIHYAGAVLYRVNGFIDKNNDLLFRDLSRAMYECENPLLREFFPEGDPARVIWRRPPTAGSQFKVSVGKLMENLLSKSPNYIRCIKPNDFKKANMFDETIVRHQVRYLGLMENVRVRRAGYAFRQKYEVFLYRYKMLSETTWPHWYGSPAKGVQEIFTYLNVAEEEVAFGKTKIFIKNPRTLFAMEEQRLVKIHILATLLQKIYRGWKQRQRYLRLRAAEISIARFYRGYAARQRYKKVCAATLVICSYARGWKARKLLRQLREEKRRLLATIVMQKFCRGWKARKLLRQLREEKRRLVAAIVMQKFCRGWKVRKEFRRKFRAIAGPKIIRFMKQVLKFMYLEKLRCELPTLSPLDDTWPDAPPRFKATSQHLKQMYHQWRCRKYRLQLDKVTKKKLQEKLVASDLFKDKKANYAESVPQPFRGDYVSLHQNEKWKKVMGDTPDFTFADIIMKVNRKNGKMVPQLLVMTNTVLLILDHHSLAVKYRVPMTEVDGISLSPFNDHLVIFHITRPENGGNGMKKGDFLFSSDHVIEIVAKLFLQVEGADKVDGADTKKPQIQFGTKVITHMNKQSVEVSFLDGVPNILPGSVAIQRRGNIMSILQS</sequence>
<evidence type="ECO:0000259" key="9">
    <source>
        <dbReference type="PROSITE" id="PS51757"/>
    </source>
</evidence>
<dbReference type="Gene3D" id="6.20.240.20">
    <property type="match status" value="1"/>
</dbReference>
<keyword evidence="5" id="KW-0505">Motor protein</keyword>
<dbReference type="GO" id="GO:0005886">
    <property type="term" value="C:plasma membrane"/>
    <property type="evidence" value="ECO:0007669"/>
    <property type="project" value="TreeGrafter"/>
</dbReference>
<dbReference type="Proteomes" id="UP001209878">
    <property type="component" value="Unassembled WGS sequence"/>
</dbReference>
<dbReference type="GO" id="GO:0007015">
    <property type="term" value="P:actin filament organization"/>
    <property type="evidence" value="ECO:0007669"/>
    <property type="project" value="TreeGrafter"/>
</dbReference>
<evidence type="ECO:0000313" key="10">
    <source>
        <dbReference type="EMBL" id="KAK2169240.1"/>
    </source>
</evidence>
<keyword evidence="3" id="KW-0067">ATP-binding</keyword>
<dbReference type="InterPro" id="IPR027417">
    <property type="entry name" value="P-loop_NTPase"/>
</dbReference>
<gene>
    <name evidence="10" type="ORF">NP493_1199g02083</name>
</gene>
<dbReference type="GO" id="GO:0006897">
    <property type="term" value="P:endocytosis"/>
    <property type="evidence" value="ECO:0007669"/>
    <property type="project" value="TreeGrafter"/>
</dbReference>
<keyword evidence="11" id="KW-1185">Reference proteome</keyword>
<dbReference type="GO" id="GO:0030048">
    <property type="term" value="P:actin filament-based movement"/>
    <property type="evidence" value="ECO:0007669"/>
    <property type="project" value="TreeGrafter"/>
</dbReference>
<dbReference type="Gene3D" id="1.20.5.190">
    <property type="match status" value="2"/>
</dbReference>
<dbReference type="InterPro" id="IPR001609">
    <property type="entry name" value="Myosin_head_motor_dom-like"/>
</dbReference>
<accession>A0AAD9NGJ6</accession>
<dbReference type="PROSITE" id="PS51757">
    <property type="entry name" value="TH1"/>
    <property type="match status" value="1"/>
</dbReference>
<dbReference type="GO" id="GO:0051015">
    <property type="term" value="F:actin filament binding"/>
    <property type="evidence" value="ECO:0007669"/>
    <property type="project" value="TreeGrafter"/>
</dbReference>
<dbReference type="FunFam" id="1.20.58.530:FF:000004">
    <property type="entry name" value="Unconventional myosin ID"/>
    <property type="match status" value="1"/>
</dbReference>
<evidence type="ECO:0000256" key="1">
    <source>
        <dbReference type="ARBA" id="ARBA00008314"/>
    </source>
</evidence>
<dbReference type="InterPro" id="IPR036961">
    <property type="entry name" value="Kinesin_motor_dom_sf"/>
</dbReference>
<feature type="domain" description="Myosin motor" evidence="8">
    <location>
        <begin position="1"/>
        <end position="406"/>
    </location>
</feature>
<keyword evidence="6 7" id="KW-0009">Actin-binding</keyword>
<evidence type="ECO:0000256" key="7">
    <source>
        <dbReference type="PROSITE-ProRule" id="PRU00782"/>
    </source>
</evidence>
<dbReference type="InterPro" id="IPR000048">
    <property type="entry name" value="IQ_motif_EF-hand-BS"/>
</dbReference>
<dbReference type="PROSITE" id="PS50096">
    <property type="entry name" value="IQ"/>
    <property type="match status" value="5"/>
</dbReference>
<name>A0AAD9NGJ6_RIDPI</name>
<dbReference type="AlphaFoldDB" id="A0AAD9NGJ6"/>
<protein>
    <submittedName>
        <fullName evidence="10">Uncharacterized protein</fullName>
    </submittedName>
</protein>
<comment type="similarity">
    <text evidence="1 7">Belongs to the TRAFAC class myosin-kinesin ATPase superfamily. Myosin family.</text>
</comment>
<proteinExistence type="inferred from homology"/>
<comment type="caution">
    <text evidence="10">The sequence shown here is derived from an EMBL/GenBank/DDBJ whole genome shotgun (WGS) entry which is preliminary data.</text>
</comment>
<dbReference type="PANTHER" id="PTHR13140:SF802">
    <property type="entry name" value="UNCONVENTIONAL MYOSIN-IB ISOFORM X1"/>
    <property type="match status" value="1"/>
</dbReference>
<dbReference type="Gene3D" id="3.40.850.10">
    <property type="entry name" value="Kinesin motor domain"/>
    <property type="match status" value="1"/>
</dbReference>
<keyword evidence="4 7" id="KW-0518">Myosin</keyword>
<evidence type="ECO:0000256" key="3">
    <source>
        <dbReference type="ARBA" id="ARBA00022840"/>
    </source>
</evidence>
<evidence type="ECO:0000256" key="2">
    <source>
        <dbReference type="ARBA" id="ARBA00022741"/>
    </source>
</evidence>
<feature type="region of interest" description="Actin-binding" evidence="7">
    <location>
        <begin position="283"/>
        <end position="305"/>
    </location>
</feature>
<dbReference type="Pfam" id="PF00612">
    <property type="entry name" value="IQ"/>
    <property type="match status" value="3"/>
</dbReference>
<dbReference type="Gene3D" id="1.20.58.530">
    <property type="match status" value="1"/>
</dbReference>
<dbReference type="SMART" id="SM00015">
    <property type="entry name" value="IQ"/>
    <property type="match status" value="5"/>
</dbReference>
<evidence type="ECO:0000256" key="4">
    <source>
        <dbReference type="ARBA" id="ARBA00023123"/>
    </source>
</evidence>
<evidence type="ECO:0000256" key="6">
    <source>
        <dbReference type="ARBA" id="ARBA00023203"/>
    </source>
</evidence>
<dbReference type="GO" id="GO:0000146">
    <property type="term" value="F:microfilament motor activity"/>
    <property type="evidence" value="ECO:0007669"/>
    <property type="project" value="TreeGrafter"/>
</dbReference>
<dbReference type="SMART" id="SM00242">
    <property type="entry name" value="MYSc"/>
    <property type="match status" value="1"/>
</dbReference>
<keyword evidence="2" id="KW-0547">Nucleotide-binding</keyword>
<dbReference type="SUPFAM" id="SSF52540">
    <property type="entry name" value="P-loop containing nucleoside triphosphate hydrolases"/>
    <property type="match status" value="1"/>
</dbReference>
<dbReference type="GO" id="GO:0005524">
    <property type="term" value="F:ATP binding"/>
    <property type="evidence" value="ECO:0007669"/>
    <property type="project" value="UniProtKB-KW"/>
</dbReference>
<dbReference type="CDD" id="cd23767">
    <property type="entry name" value="IQCD"/>
    <property type="match status" value="1"/>
</dbReference>
<dbReference type="InterPro" id="IPR010926">
    <property type="entry name" value="Myosin_TH1"/>
</dbReference>